<sequence>MSKIIELINSIFKTKEEILLDDRFEFRLNKNEKILIKKYCDLQRISASEFFRKVAMKEIDNFIKAGR</sequence>
<name>A0A644Y6V1_9ZZZZ</name>
<evidence type="ECO:0008006" key="2">
    <source>
        <dbReference type="Google" id="ProtNLM"/>
    </source>
</evidence>
<dbReference type="AlphaFoldDB" id="A0A644Y6V1"/>
<dbReference type="Pfam" id="PF19807">
    <property type="entry name" value="DUF6290"/>
    <property type="match status" value="1"/>
</dbReference>
<accession>A0A644Y6V1</accession>
<proteinExistence type="predicted"/>
<reference evidence="1" key="1">
    <citation type="submission" date="2019-08" db="EMBL/GenBank/DDBJ databases">
        <authorList>
            <person name="Kucharzyk K."/>
            <person name="Murdoch R.W."/>
            <person name="Higgins S."/>
            <person name="Loffler F."/>
        </authorList>
    </citation>
    <scope>NUCLEOTIDE SEQUENCE</scope>
</reference>
<evidence type="ECO:0000313" key="1">
    <source>
        <dbReference type="EMBL" id="MPM23671.1"/>
    </source>
</evidence>
<protein>
    <recommendedName>
        <fullName evidence="2">Ribbon-helix-helix protein CopG domain-containing protein</fullName>
    </recommendedName>
</protein>
<dbReference type="InterPro" id="IPR046257">
    <property type="entry name" value="DUF6290"/>
</dbReference>
<dbReference type="EMBL" id="VSSQ01004087">
    <property type="protein sequence ID" value="MPM23671.1"/>
    <property type="molecule type" value="Genomic_DNA"/>
</dbReference>
<gene>
    <name evidence="1" type="ORF">SDC9_70145</name>
</gene>
<comment type="caution">
    <text evidence="1">The sequence shown here is derived from an EMBL/GenBank/DDBJ whole genome shotgun (WGS) entry which is preliminary data.</text>
</comment>
<organism evidence="1">
    <name type="scientific">bioreactor metagenome</name>
    <dbReference type="NCBI Taxonomy" id="1076179"/>
    <lineage>
        <taxon>unclassified sequences</taxon>
        <taxon>metagenomes</taxon>
        <taxon>ecological metagenomes</taxon>
    </lineage>
</organism>